<proteinExistence type="predicted"/>
<dbReference type="InterPro" id="IPR011990">
    <property type="entry name" value="TPR-like_helical_dom_sf"/>
</dbReference>
<dbReference type="Gene3D" id="1.20.58.320">
    <property type="entry name" value="TPR-like"/>
    <property type="match status" value="1"/>
</dbReference>
<dbReference type="SUPFAM" id="SSF48452">
    <property type="entry name" value="TPR-like"/>
    <property type="match status" value="1"/>
</dbReference>
<dbReference type="EMBL" id="CP071793">
    <property type="protein sequence ID" value="QTD51178.1"/>
    <property type="molecule type" value="Genomic_DNA"/>
</dbReference>
<dbReference type="Pfam" id="PF06041">
    <property type="entry name" value="DUF924"/>
    <property type="match status" value="1"/>
</dbReference>
<dbReference type="RefSeq" id="WP_237381310.1">
    <property type="nucleotide sequence ID" value="NZ_CP071793.1"/>
</dbReference>
<sequence>MTGAEEVLDFWFGELDETGMSGKDREKLWWSSGPDLDREIERRFGALVTRALAEDLEDWPDEPKFRLAKIILLDQFTRNIFRGSARAFAGDPIALKLSKQGLDRGEDKRLSPAQRAFFYMPLEHSESLEDQDLSVAQFEALHREFADIPGAKLLKGYCDYAERHRDIIRRFGRYPHRNRALDRESTEAELAYLAGGGATFGQG</sequence>
<keyword evidence="2" id="KW-1185">Reference proteome</keyword>
<dbReference type="InterPro" id="IPR010323">
    <property type="entry name" value="DUF924"/>
</dbReference>
<dbReference type="Gene3D" id="1.25.40.10">
    <property type="entry name" value="Tetratricopeptide repeat domain"/>
    <property type="match status" value="1"/>
</dbReference>
<dbReference type="Proteomes" id="UP000663929">
    <property type="component" value="Chromosome"/>
</dbReference>
<evidence type="ECO:0000313" key="2">
    <source>
        <dbReference type="Proteomes" id="UP000663929"/>
    </source>
</evidence>
<evidence type="ECO:0000313" key="1">
    <source>
        <dbReference type="EMBL" id="QTD51178.1"/>
    </source>
</evidence>
<accession>A0A8A4TQB1</accession>
<organism evidence="1 2">
    <name type="scientific">Sulfidibacter corallicola</name>
    <dbReference type="NCBI Taxonomy" id="2818388"/>
    <lineage>
        <taxon>Bacteria</taxon>
        <taxon>Pseudomonadati</taxon>
        <taxon>Acidobacteriota</taxon>
        <taxon>Holophagae</taxon>
        <taxon>Acanthopleuribacterales</taxon>
        <taxon>Acanthopleuribacteraceae</taxon>
        <taxon>Sulfidibacter</taxon>
    </lineage>
</organism>
<dbReference type="AlphaFoldDB" id="A0A8A4TQB1"/>
<name>A0A8A4TQB1_SULCO</name>
<protein>
    <submittedName>
        <fullName evidence="1">DUF924 domain-containing protein</fullName>
    </submittedName>
</protein>
<gene>
    <name evidence="1" type="ORF">J3U87_01805</name>
</gene>
<dbReference type="KEGG" id="scor:J3U87_01805"/>
<reference evidence="1" key="1">
    <citation type="submission" date="2021-03" db="EMBL/GenBank/DDBJ databases">
        <title>Acanthopleuribacteraceae sp. M133.</title>
        <authorList>
            <person name="Wang G."/>
        </authorList>
    </citation>
    <scope>NUCLEOTIDE SEQUENCE</scope>
    <source>
        <strain evidence="1">M133</strain>
    </source>
</reference>